<evidence type="ECO:0000256" key="2">
    <source>
        <dbReference type="ARBA" id="ARBA00022801"/>
    </source>
</evidence>
<dbReference type="Pfam" id="PF14863">
    <property type="entry name" value="Alkyl_sulf_dimr"/>
    <property type="match status" value="1"/>
</dbReference>
<dbReference type="InterPro" id="IPR052195">
    <property type="entry name" value="Bact_Alkyl/Aryl-Sulfatase"/>
</dbReference>
<dbReference type="PANTHER" id="PTHR43223:SF1">
    <property type="entry name" value="ALKYL_ARYL-SULFATASE BDS1"/>
    <property type="match status" value="1"/>
</dbReference>
<keyword evidence="2" id="KW-0378">Hydrolase</keyword>
<dbReference type="SUPFAM" id="SSF55718">
    <property type="entry name" value="SCP-like"/>
    <property type="match status" value="1"/>
</dbReference>
<dbReference type="Pfam" id="PF14864">
    <property type="entry name" value="Alkyl_sulf_C"/>
    <property type="match status" value="1"/>
</dbReference>
<evidence type="ECO:0000256" key="1">
    <source>
        <dbReference type="ARBA" id="ARBA00022723"/>
    </source>
</evidence>
<dbReference type="GO" id="GO:0046983">
    <property type="term" value="F:protein dimerization activity"/>
    <property type="evidence" value="ECO:0007669"/>
    <property type="project" value="InterPro"/>
</dbReference>
<dbReference type="GO" id="GO:0046872">
    <property type="term" value="F:metal ion binding"/>
    <property type="evidence" value="ECO:0007669"/>
    <property type="project" value="UniProtKB-KW"/>
</dbReference>
<dbReference type="InterPro" id="IPR036866">
    <property type="entry name" value="RibonucZ/Hydroxyglut_hydro"/>
</dbReference>
<dbReference type="InterPro" id="IPR036527">
    <property type="entry name" value="SCP2_sterol-bd_dom_sf"/>
</dbReference>
<accession>A0A379TMK8</accession>
<dbReference type="Proteomes" id="UP000255443">
    <property type="component" value="Unassembled WGS sequence"/>
</dbReference>
<dbReference type="Gene3D" id="1.25.40.880">
    <property type="entry name" value="Alkyl sulfatase, dimerisation domain"/>
    <property type="match status" value="1"/>
</dbReference>
<reference evidence="6 7" key="1">
    <citation type="submission" date="2018-06" db="EMBL/GenBank/DDBJ databases">
        <authorList>
            <consortium name="Pathogen Informatics"/>
            <person name="Doyle S."/>
        </authorList>
    </citation>
    <scope>NUCLEOTIDE SEQUENCE [LARGE SCALE GENOMIC DNA]</scope>
    <source>
        <strain evidence="6 7">NCTC7303</strain>
    </source>
</reference>
<sequence>MGKRYVKALGGSAHAINLARDAYRQGDYRWAAELLKQVIAANPGDQAAKNLQADTFEQLGYQAESATWRGFYLTGAKELREGVHKFNHGTTNSPDTIKGMTVEMLFDYMAVRLDSSKAAGKDISLNFNLSDGDNLNLTLENSVLNYRQSLQPKSDASFYMSRTDLHDVLTGQAKMAELVKAKKVKVIGNAVKLDEIIGCLDNFDLWVNIVTPN</sequence>
<dbReference type="SUPFAM" id="SSF56281">
    <property type="entry name" value="Metallo-hydrolase/oxidoreductase"/>
    <property type="match status" value="1"/>
</dbReference>
<feature type="domain" description="Alkyl sulfatase C-terminal" evidence="5">
    <location>
        <begin position="91"/>
        <end position="212"/>
    </location>
</feature>
<organism evidence="6 7">
    <name type="scientific">Salmonella enterica subsp. arizonae</name>
    <dbReference type="NCBI Taxonomy" id="59203"/>
    <lineage>
        <taxon>Bacteria</taxon>
        <taxon>Pseudomonadati</taxon>
        <taxon>Pseudomonadota</taxon>
        <taxon>Gammaproteobacteria</taxon>
        <taxon>Enterobacterales</taxon>
        <taxon>Enterobacteriaceae</taxon>
        <taxon>Salmonella</taxon>
    </lineage>
</organism>
<keyword evidence="1" id="KW-0479">Metal-binding</keyword>
<keyword evidence="3" id="KW-0862">Zinc</keyword>
<proteinExistence type="predicted"/>
<evidence type="ECO:0000313" key="6">
    <source>
        <dbReference type="EMBL" id="SUG51731.1"/>
    </source>
</evidence>
<protein>
    <submittedName>
        <fullName evidence="6">Alkyl/aryl-sulfatase BDS1</fullName>
    </submittedName>
</protein>
<dbReference type="AlphaFoldDB" id="A0A379TMK8"/>
<dbReference type="InterPro" id="IPR029229">
    <property type="entry name" value="Alkyl_sulf_C"/>
</dbReference>
<evidence type="ECO:0000313" key="7">
    <source>
        <dbReference type="Proteomes" id="UP000255443"/>
    </source>
</evidence>
<name>A0A379TMK8_SALER</name>
<evidence type="ECO:0000259" key="4">
    <source>
        <dbReference type="Pfam" id="PF14863"/>
    </source>
</evidence>
<dbReference type="InterPro" id="IPR029228">
    <property type="entry name" value="Alkyl_sulf_dimr"/>
</dbReference>
<dbReference type="InterPro" id="IPR038536">
    <property type="entry name" value="Alkyl/aryl-sulf_dimr_sf"/>
</dbReference>
<feature type="domain" description="Alkyl sulfatase dimerisation" evidence="4">
    <location>
        <begin position="2"/>
        <end position="82"/>
    </location>
</feature>
<dbReference type="GO" id="GO:0018909">
    <property type="term" value="P:dodecyl sulfate metabolic process"/>
    <property type="evidence" value="ECO:0007669"/>
    <property type="project" value="TreeGrafter"/>
</dbReference>
<evidence type="ECO:0000256" key="3">
    <source>
        <dbReference type="ARBA" id="ARBA00022833"/>
    </source>
</evidence>
<dbReference type="PANTHER" id="PTHR43223">
    <property type="entry name" value="ALKYL/ARYL-SULFATASE"/>
    <property type="match status" value="1"/>
</dbReference>
<dbReference type="Gene3D" id="3.30.1050.10">
    <property type="entry name" value="SCP2 sterol-binding domain"/>
    <property type="match status" value="1"/>
</dbReference>
<evidence type="ECO:0000259" key="5">
    <source>
        <dbReference type="Pfam" id="PF14864"/>
    </source>
</evidence>
<dbReference type="GO" id="GO:0030288">
    <property type="term" value="C:outer membrane-bounded periplasmic space"/>
    <property type="evidence" value="ECO:0007669"/>
    <property type="project" value="TreeGrafter"/>
</dbReference>
<dbReference type="EMBL" id="UGXC01000003">
    <property type="protein sequence ID" value="SUG51731.1"/>
    <property type="molecule type" value="Genomic_DNA"/>
</dbReference>
<gene>
    <name evidence="6" type="primary">SBOV09251_1</name>
    <name evidence="6" type="ORF">NCTC7303_04103</name>
</gene>
<dbReference type="GO" id="GO:0018741">
    <property type="term" value="F:linear primary-alkylsulfatase activity"/>
    <property type="evidence" value="ECO:0007669"/>
    <property type="project" value="TreeGrafter"/>
</dbReference>